<evidence type="ECO:0008006" key="2">
    <source>
        <dbReference type="Google" id="ProtNLM"/>
    </source>
</evidence>
<name>A0AAU7GCK0_9MICO</name>
<protein>
    <recommendedName>
        <fullName evidence="2">DUF3710 domain-containing protein</fullName>
    </recommendedName>
</protein>
<dbReference type="RefSeq" id="WP_348788338.1">
    <property type="nucleotide sequence ID" value="NZ_CP157390.1"/>
</dbReference>
<dbReference type="Pfam" id="PF24716">
    <property type="entry name" value="WapI"/>
    <property type="match status" value="1"/>
</dbReference>
<proteinExistence type="predicted"/>
<organism evidence="1">
    <name type="scientific">Leifsonia sp. NPDC080035</name>
    <dbReference type="NCBI Taxonomy" id="3143936"/>
    <lineage>
        <taxon>Bacteria</taxon>
        <taxon>Bacillati</taxon>
        <taxon>Actinomycetota</taxon>
        <taxon>Actinomycetes</taxon>
        <taxon>Micrococcales</taxon>
        <taxon>Microbacteriaceae</taxon>
        <taxon>Leifsonia</taxon>
    </lineage>
</organism>
<sequence length="141" mass="14313">MLLTDASEPRALRLDIGAATAGAAPAVTVEAVDGDRSWTLTAPVLTVEEATELAAWLAGLAGDLTLGADEWAALTFTEPVLSLSGRRIPGGGVEVRVAVLGMRAPGAPPGDTTDVVVGLRLTDEDVRDAAVALAGEAARRS</sequence>
<evidence type="ECO:0000313" key="1">
    <source>
        <dbReference type="EMBL" id="XBM48387.1"/>
    </source>
</evidence>
<dbReference type="InterPro" id="IPR056510">
    <property type="entry name" value="WapI"/>
</dbReference>
<dbReference type="EMBL" id="CP157390">
    <property type="protein sequence ID" value="XBM48387.1"/>
    <property type="molecule type" value="Genomic_DNA"/>
</dbReference>
<gene>
    <name evidence="1" type="ORF">AAME72_00675</name>
</gene>
<accession>A0AAU7GCK0</accession>
<dbReference type="AlphaFoldDB" id="A0AAU7GCK0"/>
<reference evidence="1" key="1">
    <citation type="submission" date="2024-05" db="EMBL/GenBank/DDBJ databases">
        <title>The Natural Products Discovery Center: Release of the First 8490 Sequenced Strains for Exploring Actinobacteria Biosynthetic Diversity.</title>
        <authorList>
            <person name="Kalkreuter E."/>
            <person name="Kautsar S.A."/>
            <person name="Yang D."/>
            <person name="Bader C.D."/>
            <person name="Teijaro C.N."/>
            <person name="Fluegel L."/>
            <person name="Davis C.M."/>
            <person name="Simpson J.R."/>
            <person name="Lauterbach L."/>
            <person name="Steele A.D."/>
            <person name="Gui C."/>
            <person name="Meng S."/>
            <person name="Li G."/>
            <person name="Viehrig K."/>
            <person name="Ye F."/>
            <person name="Su P."/>
            <person name="Kiefer A.F."/>
            <person name="Nichols A."/>
            <person name="Cepeda A.J."/>
            <person name="Yan W."/>
            <person name="Fan B."/>
            <person name="Jiang Y."/>
            <person name="Adhikari A."/>
            <person name="Zheng C.-J."/>
            <person name="Schuster L."/>
            <person name="Cowan T.M."/>
            <person name="Smanski M.J."/>
            <person name="Chevrette M.G."/>
            <person name="de Carvalho L.P.S."/>
            <person name="Shen B."/>
        </authorList>
    </citation>
    <scope>NUCLEOTIDE SEQUENCE</scope>
    <source>
        <strain evidence="1">NPDC080035</strain>
    </source>
</reference>